<feature type="compositionally biased region" description="Pro residues" evidence="1">
    <location>
        <begin position="307"/>
        <end position="317"/>
    </location>
</feature>
<dbReference type="EMBL" id="MCFL01000075">
    <property type="protein sequence ID" value="ORZ30770.1"/>
    <property type="molecule type" value="Genomic_DNA"/>
</dbReference>
<evidence type="ECO:0000256" key="1">
    <source>
        <dbReference type="SAM" id="MobiDB-lite"/>
    </source>
</evidence>
<feature type="non-terminal residue" evidence="2">
    <location>
        <position position="609"/>
    </location>
</feature>
<evidence type="ECO:0000313" key="2">
    <source>
        <dbReference type="EMBL" id="ORZ30770.1"/>
    </source>
</evidence>
<dbReference type="AlphaFoldDB" id="A0A1Y2H864"/>
<accession>A0A1Y2H864</accession>
<feature type="compositionally biased region" description="Low complexity" evidence="1">
    <location>
        <begin position="240"/>
        <end position="253"/>
    </location>
</feature>
<gene>
    <name evidence="2" type="ORF">BCR44DRAFT_77056</name>
</gene>
<reference evidence="2 3" key="1">
    <citation type="submission" date="2016-07" db="EMBL/GenBank/DDBJ databases">
        <title>Pervasive Adenine N6-methylation of Active Genes in Fungi.</title>
        <authorList>
            <consortium name="DOE Joint Genome Institute"/>
            <person name="Mondo S.J."/>
            <person name="Dannebaum R.O."/>
            <person name="Kuo R.C."/>
            <person name="Labutti K."/>
            <person name="Haridas S."/>
            <person name="Kuo A."/>
            <person name="Salamov A."/>
            <person name="Ahrendt S.R."/>
            <person name="Lipzen A."/>
            <person name="Sullivan W."/>
            <person name="Andreopoulos W.B."/>
            <person name="Clum A."/>
            <person name="Lindquist E."/>
            <person name="Daum C."/>
            <person name="Ramamoorthy G.K."/>
            <person name="Gryganskyi A."/>
            <person name="Culley D."/>
            <person name="Magnuson J.K."/>
            <person name="James T.Y."/>
            <person name="O'Malley M.A."/>
            <person name="Stajich J.E."/>
            <person name="Spatafora J.W."/>
            <person name="Visel A."/>
            <person name="Grigoriev I.V."/>
        </authorList>
    </citation>
    <scope>NUCLEOTIDE SEQUENCE [LARGE SCALE GENOMIC DNA]</scope>
    <source>
        <strain evidence="2 3">PL171</strain>
    </source>
</reference>
<feature type="region of interest" description="Disordered" evidence="1">
    <location>
        <begin position="285"/>
        <end position="325"/>
    </location>
</feature>
<organism evidence="2 3">
    <name type="scientific">Catenaria anguillulae PL171</name>
    <dbReference type="NCBI Taxonomy" id="765915"/>
    <lineage>
        <taxon>Eukaryota</taxon>
        <taxon>Fungi</taxon>
        <taxon>Fungi incertae sedis</taxon>
        <taxon>Blastocladiomycota</taxon>
        <taxon>Blastocladiomycetes</taxon>
        <taxon>Blastocladiales</taxon>
        <taxon>Catenariaceae</taxon>
        <taxon>Catenaria</taxon>
    </lineage>
</organism>
<protein>
    <submittedName>
        <fullName evidence="2">Uncharacterized protein</fullName>
    </submittedName>
</protein>
<feature type="region of interest" description="Disordered" evidence="1">
    <location>
        <begin position="240"/>
        <end position="271"/>
    </location>
</feature>
<comment type="caution">
    <text evidence="2">The sequence shown here is derived from an EMBL/GenBank/DDBJ whole genome shotgun (WGS) entry which is preliminary data.</text>
</comment>
<name>A0A1Y2H864_9FUNG</name>
<sequence length="609" mass="63916">MSSNRIPSDPLPAAAAARFFARRRFLTFRSRYRPSSFPALSSPPPFLRTPAATRAAVALSTASAISPSTSSAAMTARNSGRHRTILKRSATLALCLHPLTHTVAAAPNRAFPFPNPSSRKFQYRRIAIALATSNPLDSGFMLQFPNLVFDISILHVQGMESPPFHTIRSHLRHVHKIPGPKLKKKIADAGAQLKAATAAKKGIVGKPVLRKAIPRSTGFGEFKSMNAGFRLAFGATSHGTPLSSSTTAAANAGPGAGVHGAPRPPPPPSAIAGVDLGRFLMFQDSSDDEEVPPPSKIASAGAGVRGVPPPPPPPPPSTFTGADTGSYGVPSLSAAGLIVGTSTFMAPLLPPHGSSLADVEPLGKTLPSPQGTVPASSTSKSGKKAGGMMSICCDVSVDGRFKTNLSKNPKPLSQSLYTGSAHILTDDGKPETIRVVVAVYGAIDVPANIHVDGGSLVNVTSNVTDDFVVVCHERPEVLPADYKDFRPATVSIAGMSTSEAVSWRSFNGQRRHKFSAAVVPRSVPESCESMSIVDCAIRSQILDNSNWVTKDVSFAGAGRLLLDNKNNLIVLMNAFKSQPLPISEDHVADLPTSSSGASPQARVVNRRTA</sequence>
<feature type="region of interest" description="Disordered" evidence="1">
    <location>
        <begin position="586"/>
        <end position="609"/>
    </location>
</feature>
<proteinExistence type="predicted"/>
<keyword evidence="3" id="KW-1185">Reference proteome</keyword>
<feature type="compositionally biased region" description="Low complexity" evidence="1">
    <location>
        <begin position="375"/>
        <end position="385"/>
    </location>
</feature>
<feature type="region of interest" description="Disordered" evidence="1">
    <location>
        <begin position="359"/>
        <end position="385"/>
    </location>
</feature>
<evidence type="ECO:0000313" key="3">
    <source>
        <dbReference type="Proteomes" id="UP000193411"/>
    </source>
</evidence>
<dbReference type="Proteomes" id="UP000193411">
    <property type="component" value="Unassembled WGS sequence"/>
</dbReference>